<gene>
    <name evidence="3" type="ORF">ACFQSB_26320</name>
</gene>
<dbReference type="RefSeq" id="WP_380829621.1">
    <property type="nucleotide sequence ID" value="NZ_JBHTCG010000021.1"/>
</dbReference>
<evidence type="ECO:0000256" key="1">
    <source>
        <dbReference type="SAM" id="MobiDB-lite"/>
    </source>
</evidence>
<protein>
    <submittedName>
        <fullName evidence="3">GntR family transcriptional regulator</fullName>
    </submittedName>
</protein>
<dbReference type="Pfam" id="PF07702">
    <property type="entry name" value="UTRA"/>
    <property type="match status" value="1"/>
</dbReference>
<dbReference type="EMBL" id="JBHTCG010000021">
    <property type="protein sequence ID" value="MFC7385748.1"/>
    <property type="molecule type" value="Genomic_DNA"/>
</dbReference>
<dbReference type="PANTHER" id="PTHR44846:SF17">
    <property type="entry name" value="GNTR-FAMILY TRANSCRIPTIONAL REGULATOR"/>
    <property type="match status" value="1"/>
</dbReference>
<feature type="compositionally biased region" description="Basic and acidic residues" evidence="1">
    <location>
        <begin position="19"/>
        <end position="28"/>
    </location>
</feature>
<evidence type="ECO:0000313" key="4">
    <source>
        <dbReference type="Proteomes" id="UP001596496"/>
    </source>
</evidence>
<proteinExistence type="predicted"/>
<dbReference type="InterPro" id="IPR050679">
    <property type="entry name" value="Bact_HTH_transcr_reg"/>
</dbReference>
<organism evidence="3 4">
    <name type="scientific">Sphaerisporangium rhizosphaerae</name>
    <dbReference type="NCBI Taxonomy" id="2269375"/>
    <lineage>
        <taxon>Bacteria</taxon>
        <taxon>Bacillati</taxon>
        <taxon>Actinomycetota</taxon>
        <taxon>Actinomycetes</taxon>
        <taxon>Streptosporangiales</taxon>
        <taxon>Streptosporangiaceae</taxon>
        <taxon>Sphaerisporangium</taxon>
    </lineage>
</organism>
<dbReference type="SMART" id="SM00866">
    <property type="entry name" value="UTRA"/>
    <property type="match status" value="1"/>
</dbReference>
<feature type="domain" description="UbiC transcription regulator-associated" evidence="2">
    <location>
        <begin position="71"/>
        <end position="212"/>
    </location>
</feature>
<dbReference type="PANTHER" id="PTHR44846">
    <property type="entry name" value="MANNOSYL-D-GLYCERATE TRANSPORT/METABOLISM SYSTEM REPRESSOR MNGR-RELATED"/>
    <property type="match status" value="1"/>
</dbReference>
<evidence type="ECO:0000259" key="2">
    <source>
        <dbReference type="SMART" id="SM00866"/>
    </source>
</evidence>
<accession>A0ABW2PDD7</accession>
<keyword evidence="4" id="KW-1185">Reference proteome</keyword>
<evidence type="ECO:0000313" key="3">
    <source>
        <dbReference type="EMBL" id="MFC7385748.1"/>
    </source>
</evidence>
<dbReference type="SUPFAM" id="SSF64288">
    <property type="entry name" value="Chorismate lyase-like"/>
    <property type="match status" value="1"/>
</dbReference>
<sequence>MELDAAALAGREASGGPGESRESGDPREAAAPGMAGDHREAGVPQVVVRRALPSEPADRGSASLFVAEAERQGVRADRRMLHVGPEPAGERVAEALRVRPGAEVLARRKLLLADEVPVRIATSYFRLDLFGGTPLAAPGFVLPSLQAGIEALGHRFGHAEEELIAREPTVFERETLLLPPGEWVVRILRAGYSTDDTPVHVLETVCAASRHVFPVRQVAGADEF</sequence>
<reference evidence="4" key="1">
    <citation type="journal article" date="2019" name="Int. J. Syst. Evol. Microbiol.">
        <title>The Global Catalogue of Microorganisms (GCM) 10K type strain sequencing project: providing services to taxonomists for standard genome sequencing and annotation.</title>
        <authorList>
            <consortium name="The Broad Institute Genomics Platform"/>
            <consortium name="The Broad Institute Genome Sequencing Center for Infectious Disease"/>
            <person name="Wu L."/>
            <person name="Ma J."/>
        </authorList>
    </citation>
    <scope>NUCLEOTIDE SEQUENCE [LARGE SCALE GENOMIC DNA]</scope>
    <source>
        <strain evidence="4">CECT 7649</strain>
    </source>
</reference>
<dbReference type="InterPro" id="IPR028978">
    <property type="entry name" value="Chorismate_lyase_/UTRA_dom_sf"/>
</dbReference>
<comment type="caution">
    <text evidence="3">The sequence shown here is derived from an EMBL/GenBank/DDBJ whole genome shotgun (WGS) entry which is preliminary data.</text>
</comment>
<name>A0ABW2PDD7_9ACTN</name>
<dbReference type="InterPro" id="IPR011663">
    <property type="entry name" value="UTRA"/>
</dbReference>
<dbReference type="Proteomes" id="UP001596496">
    <property type="component" value="Unassembled WGS sequence"/>
</dbReference>
<feature type="region of interest" description="Disordered" evidence="1">
    <location>
        <begin position="1"/>
        <end position="46"/>
    </location>
</feature>
<dbReference type="Gene3D" id="3.40.1410.10">
    <property type="entry name" value="Chorismate lyase-like"/>
    <property type="match status" value="1"/>
</dbReference>